<dbReference type="PANTHER" id="PTHR32552:SF81">
    <property type="entry name" value="TONB-DEPENDENT OUTER MEMBRANE RECEPTOR"/>
    <property type="match status" value="1"/>
</dbReference>
<dbReference type="RefSeq" id="WP_193521788.1">
    <property type="nucleotide sequence ID" value="NZ_CBCSDF010000001.1"/>
</dbReference>
<dbReference type="InterPro" id="IPR039426">
    <property type="entry name" value="TonB-dep_rcpt-like"/>
</dbReference>
<reference evidence="16 18" key="2">
    <citation type="submission" date="2023-10" db="EMBL/GenBank/DDBJ databases">
        <title>To unveil natural product biosynthetic capacity in Pseudoalteromonas.</title>
        <authorList>
            <person name="Wang J."/>
        </authorList>
    </citation>
    <scope>NUCLEOTIDE SEQUENCE [LARGE SCALE GENOMIC DNA]</scope>
    <source>
        <strain evidence="16 18">DSM 15914</strain>
    </source>
</reference>
<evidence type="ECO:0000256" key="12">
    <source>
        <dbReference type="RuleBase" id="RU003357"/>
    </source>
</evidence>
<gene>
    <name evidence="15" type="ORF">F9Y85_08575</name>
    <name evidence="16" type="ORF">R5H13_08385</name>
</gene>
<dbReference type="Pfam" id="PF07715">
    <property type="entry name" value="Plug"/>
    <property type="match status" value="1"/>
</dbReference>
<keyword evidence="4" id="KW-0410">Iron transport</keyword>
<keyword evidence="8 12" id="KW-0798">TonB box</keyword>
<feature type="domain" description="TonB-dependent receptor-like beta-barrel" evidence="13">
    <location>
        <begin position="312"/>
        <end position="709"/>
    </location>
</feature>
<dbReference type="InterPro" id="IPR036942">
    <property type="entry name" value="Beta-barrel_TonB_sf"/>
</dbReference>
<evidence type="ECO:0000256" key="11">
    <source>
        <dbReference type="PROSITE-ProRule" id="PRU01360"/>
    </source>
</evidence>
<evidence type="ECO:0000259" key="13">
    <source>
        <dbReference type="Pfam" id="PF00593"/>
    </source>
</evidence>
<evidence type="ECO:0000256" key="10">
    <source>
        <dbReference type="ARBA" id="ARBA00023237"/>
    </source>
</evidence>
<keyword evidence="10 11" id="KW-0998">Cell outer membrane</keyword>
<dbReference type="EMBL" id="CP137578">
    <property type="protein sequence ID" value="WOX30262.1"/>
    <property type="molecule type" value="Genomic_DNA"/>
</dbReference>
<keyword evidence="6" id="KW-0408">Iron</keyword>
<dbReference type="InterPro" id="IPR000531">
    <property type="entry name" value="Beta-barrel_TonB"/>
</dbReference>
<evidence type="ECO:0000256" key="5">
    <source>
        <dbReference type="ARBA" id="ARBA00022692"/>
    </source>
</evidence>
<keyword evidence="7" id="KW-0406">Ion transport</keyword>
<evidence type="ECO:0000256" key="2">
    <source>
        <dbReference type="ARBA" id="ARBA00022448"/>
    </source>
</evidence>
<feature type="domain" description="TonB-dependent receptor plug" evidence="14">
    <location>
        <begin position="46"/>
        <end position="154"/>
    </location>
</feature>
<dbReference type="PROSITE" id="PS52016">
    <property type="entry name" value="TONB_DEPENDENT_REC_3"/>
    <property type="match status" value="1"/>
</dbReference>
<keyword evidence="15" id="KW-0675">Receptor</keyword>
<evidence type="ECO:0000256" key="6">
    <source>
        <dbReference type="ARBA" id="ARBA00023004"/>
    </source>
</evidence>
<sequence>MPHPNVLLNTITLTLLSVVSMETSAQVEEEIEVIEVYAQKRKQSINDVAIAVKPISGQVITDAALKDTTELGSLVANVKISQNAAEGTPPAVSIRGVGLVDYNTANTSPVGVYLDGISVGSANNQIINLFDVEQVEVLKGPQGTLFGRNTTGGAILVRTARPTDGNFASVSVGVGSDFLTRARTMLNYSLDQNSAVRLAASHNNYEYTTYNLQPDAPEAYMEQNDVRLSYFGEFDKFSVFVKLDYGHWNGLVQPVGNIGLFSNPLDGSLCSPAQAGTSNCVDALGFNIGSDDFWAVRVNNYQKHHSISKGVTTEIAYALDDRSQLIYLGAFNRLDRIHGFNCDGSPFSLCEGELGLKNEKLVNELRFEQSMETGFLTVGLFQLEERIYQDNFNDLLRDFRGTPNGASAATFFYDNDIKVKSMALFGQYEYEISEHTDVLVGVRYSDEKVNYDSFSYLNVPFGDNLAGILVPAYDIEGKESDSNLSGKLSVIHKVKPDKSVYYSLSNGAKSGGYNGGFLISKDAAIQASYGPEELIAHEIGAKLLFNELKLRTNLAAFYYDYKDQQVFMNQASEVPGAPPYQLLENVGKSKIYGAEIENTWYLSEQTQISLDIGYIPEANFEEFIDPVGVVLTDNRLPFTSEWNISGQINYAFNWDEVSIKSRIAFDYQSEYYFDQNESPYAKQPSYMLWNANLQVEYRDWQLGIWGKNLLDKEYSHLKFDLSSFLGMLEDFKGEGRRVGMDVTYRF</sequence>
<dbReference type="PANTHER" id="PTHR32552">
    <property type="entry name" value="FERRICHROME IRON RECEPTOR-RELATED"/>
    <property type="match status" value="1"/>
</dbReference>
<evidence type="ECO:0000259" key="14">
    <source>
        <dbReference type="Pfam" id="PF07715"/>
    </source>
</evidence>
<evidence type="ECO:0000256" key="3">
    <source>
        <dbReference type="ARBA" id="ARBA00022452"/>
    </source>
</evidence>
<evidence type="ECO:0000256" key="8">
    <source>
        <dbReference type="ARBA" id="ARBA00023077"/>
    </source>
</evidence>
<dbReference type="GO" id="GO:0009279">
    <property type="term" value="C:cell outer membrane"/>
    <property type="evidence" value="ECO:0007669"/>
    <property type="project" value="UniProtKB-SubCell"/>
</dbReference>
<dbReference type="AlphaFoldDB" id="A0A8I2KQ36"/>
<dbReference type="InterPro" id="IPR012910">
    <property type="entry name" value="Plug_dom"/>
</dbReference>
<keyword evidence="18" id="KW-1185">Reference proteome</keyword>
<evidence type="ECO:0000313" key="18">
    <source>
        <dbReference type="Proteomes" id="UP001304419"/>
    </source>
</evidence>
<dbReference type="GO" id="GO:0006826">
    <property type="term" value="P:iron ion transport"/>
    <property type="evidence" value="ECO:0007669"/>
    <property type="project" value="UniProtKB-KW"/>
</dbReference>
<keyword evidence="3 11" id="KW-1134">Transmembrane beta strand</keyword>
<evidence type="ECO:0000256" key="1">
    <source>
        <dbReference type="ARBA" id="ARBA00004571"/>
    </source>
</evidence>
<keyword evidence="9 11" id="KW-0472">Membrane</keyword>
<organism evidence="15 17">
    <name type="scientific">Pseudoalteromonas maricaloris</name>
    <dbReference type="NCBI Taxonomy" id="184924"/>
    <lineage>
        <taxon>Bacteria</taxon>
        <taxon>Pseudomonadati</taxon>
        <taxon>Pseudomonadota</taxon>
        <taxon>Gammaproteobacteria</taxon>
        <taxon>Alteromonadales</taxon>
        <taxon>Pseudoalteromonadaceae</taxon>
        <taxon>Pseudoalteromonas</taxon>
    </lineage>
</organism>
<evidence type="ECO:0000313" key="17">
    <source>
        <dbReference type="Proteomes" id="UP000646877"/>
    </source>
</evidence>
<accession>A0A8I2KQ36</accession>
<comment type="similarity">
    <text evidence="11 12">Belongs to the TonB-dependent receptor family.</text>
</comment>
<dbReference type="EMBL" id="WEIA01000004">
    <property type="protein sequence ID" value="NLR21367.1"/>
    <property type="molecule type" value="Genomic_DNA"/>
</dbReference>
<comment type="subcellular location">
    <subcellularLocation>
        <location evidence="1 11">Cell outer membrane</location>
        <topology evidence="1 11">Multi-pass membrane protein</topology>
    </subcellularLocation>
</comment>
<evidence type="ECO:0000256" key="4">
    <source>
        <dbReference type="ARBA" id="ARBA00022496"/>
    </source>
</evidence>
<keyword evidence="5 11" id="KW-0812">Transmembrane</keyword>
<dbReference type="Pfam" id="PF00593">
    <property type="entry name" value="TonB_dep_Rec_b-barrel"/>
    <property type="match status" value="1"/>
</dbReference>
<name>A0A8I2KQ36_9GAMM</name>
<dbReference type="Gene3D" id="2.40.170.20">
    <property type="entry name" value="TonB-dependent receptor, beta-barrel domain"/>
    <property type="match status" value="1"/>
</dbReference>
<reference evidence="15" key="1">
    <citation type="submission" date="2019-10" db="EMBL/GenBank/DDBJ databases">
        <authorList>
            <person name="Paulsen S."/>
        </authorList>
    </citation>
    <scope>NUCLEOTIDE SEQUENCE</scope>
    <source>
        <strain evidence="15">LMG 19692</strain>
    </source>
</reference>
<evidence type="ECO:0000313" key="15">
    <source>
        <dbReference type="EMBL" id="NLR21367.1"/>
    </source>
</evidence>
<dbReference type="SUPFAM" id="SSF56935">
    <property type="entry name" value="Porins"/>
    <property type="match status" value="1"/>
</dbReference>
<dbReference type="Proteomes" id="UP001304419">
    <property type="component" value="Chromosome 1"/>
</dbReference>
<evidence type="ECO:0000256" key="9">
    <source>
        <dbReference type="ARBA" id="ARBA00023136"/>
    </source>
</evidence>
<protein>
    <submittedName>
        <fullName evidence="15">TonB-dependent receptor</fullName>
    </submittedName>
</protein>
<keyword evidence="2 11" id="KW-0813">Transport</keyword>
<dbReference type="Proteomes" id="UP000646877">
    <property type="component" value="Unassembled WGS sequence"/>
</dbReference>
<proteinExistence type="inferred from homology"/>
<evidence type="ECO:0000256" key="7">
    <source>
        <dbReference type="ARBA" id="ARBA00023065"/>
    </source>
</evidence>
<evidence type="ECO:0000313" key="16">
    <source>
        <dbReference type="EMBL" id="WOX30262.1"/>
    </source>
</evidence>